<feature type="transmembrane region" description="Helical" evidence="4">
    <location>
        <begin position="825"/>
        <end position="844"/>
    </location>
</feature>
<feature type="region of interest" description="Disordered" evidence="3">
    <location>
        <begin position="99"/>
        <end position="159"/>
    </location>
</feature>
<dbReference type="GO" id="GO:0046928">
    <property type="term" value="P:regulation of neurotransmitter secretion"/>
    <property type="evidence" value="ECO:0007669"/>
    <property type="project" value="TreeGrafter"/>
</dbReference>
<dbReference type="AlphaFoldDB" id="A0A9W3A5Q3"/>
<protein>
    <submittedName>
        <fullName evidence="7">Multiple C2 and transmembrane domain-containing protein 1-like isoform X1</fullName>
    </submittedName>
</protein>
<dbReference type="FunFam" id="2.60.40.150:FF:000167">
    <property type="entry name" value="Multiple C2 domains, transmembrane 2a"/>
    <property type="match status" value="1"/>
</dbReference>
<dbReference type="SMART" id="SM00239">
    <property type="entry name" value="C2"/>
    <property type="match status" value="3"/>
</dbReference>
<keyword evidence="6" id="KW-1185">Reference proteome</keyword>
<feature type="transmembrane region" description="Helical" evidence="4">
    <location>
        <begin position="800"/>
        <end position="818"/>
    </location>
</feature>
<keyword evidence="1" id="KW-0479">Metal-binding</keyword>
<feature type="domain" description="C2" evidence="5">
    <location>
        <begin position="450"/>
        <end position="568"/>
    </location>
</feature>
<dbReference type="PANTHER" id="PTHR45911">
    <property type="entry name" value="C2 DOMAIN-CONTAINING PROTEIN"/>
    <property type="match status" value="1"/>
</dbReference>
<dbReference type="Pfam" id="PF00168">
    <property type="entry name" value="C2"/>
    <property type="match status" value="3"/>
</dbReference>
<dbReference type="GO" id="GO:0005509">
    <property type="term" value="F:calcium ion binding"/>
    <property type="evidence" value="ECO:0007669"/>
    <property type="project" value="TreeGrafter"/>
</dbReference>
<evidence type="ECO:0000313" key="7">
    <source>
        <dbReference type="RefSeq" id="XP_055882606.1"/>
    </source>
</evidence>
<feature type="region of interest" description="Disordered" evidence="3">
    <location>
        <begin position="40"/>
        <end position="86"/>
    </location>
</feature>
<reference evidence="7" key="1">
    <citation type="submission" date="2025-08" db="UniProtKB">
        <authorList>
            <consortium name="RefSeq"/>
        </authorList>
    </citation>
    <scope>IDENTIFICATION</scope>
</reference>
<dbReference type="SUPFAM" id="SSF49562">
    <property type="entry name" value="C2 domain (Calcium/lipid-binding domain, CaLB)"/>
    <property type="match status" value="3"/>
</dbReference>
<evidence type="ECO:0000256" key="1">
    <source>
        <dbReference type="ARBA" id="ARBA00022723"/>
    </source>
</evidence>
<keyword evidence="4" id="KW-0812">Transmembrane</keyword>
<evidence type="ECO:0000256" key="4">
    <source>
        <dbReference type="SAM" id="Phobius"/>
    </source>
</evidence>
<dbReference type="PRINTS" id="PR00360">
    <property type="entry name" value="C2DOMAIN"/>
</dbReference>
<evidence type="ECO:0000256" key="2">
    <source>
        <dbReference type="ARBA" id="ARBA00022837"/>
    </source>
</evidence>
<evidence type="ECO:0000259" key="5">
    <source>
        <dbReference type="PROSITE" id="PS50004"/>
    </source>
</evidence>
<feature type="region of interest" description="Disordered" evidence="3">
    <location>
        <begin position="249"/>
        <end position="278"/>
    </location>
</feature>
<feature type="compositionally biased region" description="Acidic residues" evidence="3">
    <location>
        <begin position="259"/>
        <end position="278"/>
    </location>
</feature>
<dbReference type="RefSeq" id="XP_055882606.1">
    <property type="nucleotide sequence ID" value="XM_056026631.1"/>
</dbReference>
<keyword evidence="4" id="KW-1133">Transmembrane helix</keyword>
<sequence>MMEFNRLGNTLSQRSTRSMCSSRFHQVYVATVLRLGTKRRSLKRHKSLSSSDTSGPPDDHHVMSADTVDSSSQPSPEPPPPAKTKHRIKLWNSFLNKTKHIRIRKKDKNQSMPPRLHRRSSSQPNIPISSRSSSASPSRVKDESSSHSHLPNGLDHCDGSTARRAVFRQQKELTRSESSLNDDSFTPKGRASKHRSGHRYGDSTEDDGYRSYIDNSTASAYRSLSDTALTPETEATLSLVDSYAEVGTIKSSNEMSMDKDEDEDNDGEDKENEEAEDDVPILIQSATLDPSVHSVSQQLSQSRSFFHINIHLKEGRDLVIRDSCGTSDPYVKFKIGNKVLYKSRTVFKNLNPKWDERFSIPVEDITKPINIKVFDYDRAWNDDPMGGVDLDITTLEVNKETDLKLLLTERGNSEYMGYLLLACSLVPKSQEPKEQGSKKSSLFRKSTRSTDSASTISKKIKMQLWNSVVNIVLVEGSNLVAMDDNGLSDPYVKFKLGTEKYRSKVKSKTLNPSWLEQFDLRLFDEQSSQLEISVYDHDTRGKDDFMGRAVIDLSKLEKEKTHTIVQPLEDGAGTVKLLLTISGTYGVEMASDLSNYTPNAINKDSIVNNYSLLNSFRNINDIGHLEVKVFRAHGLQAADFGGLSDPFCVLELVNDRVQTQTEYKTLNPEWSKVFTFHVRDIHSVLEITVYDEDRNKKIEFLGKVAIPLLKIRNGERRWYALKDRKIIHKTKGAILLEMDFIYNHVKAAIRTINPREEKLMLPESKFKISIMKQNINRVSQLIGVFMETGRFIQSCFDWQYPPRTIIAFIVYLVIVWNFELYMLPISLLLIFLKNLIVAQIVGSFRKEPVEDDYPADEEEDDDEEKDRQEEKKSIVDRYHAIQEICLQVQQGLDTVACLGERVKNTFNWSVPWLSSLAIIALSVGIIILYYIPLRYLLLAWGINKFTKKLRKPNAISNNELLDFLSRVPSDNELIQYRELRPDIPANTPSAKKKRS</sequence>
<dbReference type="Gene3D" id="2.60.40.150">
    <property type="entry name" value="C2 domain"/>
    <property type="match status" value="3"/>
</dbReference>
<organism evidence="6 7">
    <name type="scientific">Biomphalaria glabrata</name>
    <name type="common">Bloodfluke planorb</name>
    <name type="synonym">Freshwater snail</name>
    <dbReference type="NCBI Taxonomy" id="6526"/>
    <lineage>
        <taxon>Eukaryota</taxon>
        <taxon>Metazoa</taxon>
        <taxon>Spiralia</taxon>
        <taxon>Lophotrochozoa</taxon>
        <taxon>Mollusca</taxon>
        <taxon>Gastropoda</taxon>
        <taxon>Heterobranchia</taxon>
        <taxon>Euthyneura</taxon>
        <taxon>Panpulmonata</taxon>
        <taxon>Hygrophila</taxon>
        <taxon>Lymnaeoidea</taxon>
        <taxon>Planorbidae</taxon>
        <taxon>Biomphalaria</taxon>
    </lineage>
</organism>
<dbReference type="GO" id="GO:0030672">
    <property type="term" value="C:synaptic vesicle membrane"/>
    <property type="evidence" value="ECO:0007669"/>
    <property type="project" value="TreeGrafter"/>
</dbReference>
<feature type="compositionally biased region" description="Low complexity" evidence="3">
    <location>
        <begin position="121"/>
        <end position="138"/>
    </location>
</feature>
<dbReference type="InterPro" id="IPR035892">
    <property type="entry name" value="C2_domain_sf"/>
</dbReference>
<dbReference type="GeneID" id="106073239"/>
<feature type="domain" description="C2" evidence="5">
    <location>
        <begin position="604"/>
        <end position="723"/>
    </location>
</feature>
<dbReference type="PROSITE" id="PS50004">
    <property type="entry name" value="C2"/>
    <property type="match status" value="3"/>
</dbReference>
<evidence type="ECO:0000313" key="6">
    <source>
        <dbReference type="Proteomes" id="UP001165740"/>
    </source>
</evidence>
<accession>A0A9W3A5Q3</accession>
<keyword evidence="4" id="KW-0472">Membrane</keyword>
<dbReference type="OrthoDB" id="5973539at2759"/>
<feature type="transmembrane region" description="Helical" evidence="4">
    <location>
        <begin position="912"/>
        <end position="931"/>
    </location>
</feature>
<feature type="region of interest" description="Disordered" evidence="3">
    <location>
        <begin position="171"/>
        <end position="211"/>
    </location>
</feature>
<dbReference type="FunFam" id="2.60.40.150:FF:000050">
    <property type="entry name" value="Multiple C2 and transmembrane domain containing 1"/>
    <property type="match status" value="1"/>
</dbReference>
<name>A0A9W3A5Q3_BIOGL</name>
<dbReference type="Proteomes" id="UP001165740">
    <property type="component" value="Chromosome 1"/>
</dbReference>
<evidence type="ECO:0000256" key="3">
    <source>
        <dbReference type="SAM" id="MobiDB-lite"/>
    </source>
</evidence>
<gene>
    <name evidence="7" type="primary">LOC106073239</name>
</gene>
<dbReference type="CDD" id="cd08376">
    <property type="entry name" value="C2B_MCTP_PRT"/>
    <property type="match status" value="1"/>
</dbReference>
<dbReference type="InterPro" id="IPR000008">
    <property type="entry name" value="C2_dom"/>
</dbReference>
<dbReference type="CDD" id="cd08377">
    <property type="entry name" value="C2C_MCTP_PRT"/>
    <property type="match status" value="1"/>
</dbReference>
<dbReference type="CDD" id="cd04042">
    <property type="entry name" value="C2A_MCTP_PRT"/>
    <property type="match status" value="1"/>
</dbReference>
<dbReference type="PANTHER" id="PTHR45911:SF4">
    <property type="entry name" value="MULTIPLE C2 AND TRANSMEMBRANE DOMAIN-CONTAINING PROTEIN"/>
    <property type="match status" value="1"/>
</dbReference>
<proteinExistence type="predicted"/>
<keyword evidence="2" id="KW-0106">Calcium</keyword>
<feature type="domain" description="C2" evidence="5">
    <location>
        <begin position="289"/>
        <end position="405"/>
    </location>
</feature>